<evidence type="ECO:0000313" key="2">
    <source>
        <dbReference type="EMBL" id="CAL4772040.1"/>
    </source>
</evidence>
<dbReference type="AlphaFoldDB" id="A0A9P1C5Y7"/>
<dbReference type="EMBL" id="CAMXCT030000913">
    <property type="protein sequence ID" value="CAL4772040.1"/>
    <property type="molecule type" value="Genomic_DNA"/>
</dbReference>
<proteinExistence type="predicted"/>
<protein>
    <submittedName>
        <fullName evidence="1">Uncharacterized protein</fullName>
    </submittedName>
</protein>
<reference evidence="2 3" key="2">
    <citation type="submission" date="2024-05" db="EMBL/GenBank/DDBJ databases">
        <authorList>
            <person name="Chen Y."/>
            <person name="Shah S."/>
            <person name="Dougan E. K."/>
            <person name="Thang M."/>
            <person name="Chan C."/>
        </authorList>
    </citation>
    <scope>NUCLEOTIDE SEQUENCE [LARGE SCALE GENOMIC DNA]</scope>
</reference>
<organism evidence="1">
    <name type="scientific">Cladocopium goreaui</name>
    <dbReference type="NCBI Taxonomy" id="2562237"/>
    <lineage>
        <taxon>Eukaryota</taxon>
        <taxon>Sar</taxon>
        <taxon>Alveolata</taxon>
        <taxon>Dinophyceae</taxon>
        <taxon>Suessiales</taxon>
        <taxon>Symbiodiniaceae</taxon>
        <taxon>Cladocopium</taxon>
    </lineage>
</organism>
<dbReference type="EMBL" id="CAMXCT010000913">
    <property type="protein sequence ID" value="CAI3984728.1"/>
    <property type="molecule type" value="Genomic_DNA"/>
</dbReference>
<name>A0A9P1C5Y7_9DINO</name>
<reference evidence="1" key="1">
    <citation type="submission" date="2022-10" db="EMBL/GenBank/DDBJ databases">
        <authorList>
            <person name="Chen Y."/>
            <person name="Dougan E. K."/>
            <person name="Chan C."/>
            <person name="Rhodes N."/>
            <person name="Thang M."/>
        </authorList>
    </citation>
    <scope>NUCLEOTIDE SEQUENCE</scope>
</reference>
<sequence length="183" mass="20095">MRKSKVLRICLAAQRLVAGCRRQVRWCHPVNPPRPLPAQMLLCHLWMSDYQSQMTLGGFGTLQLHSRLCTISDLPAKNTSHHDQELEQLEQPEAGADHVLILAVGLPLLLGYLLITIGAPGMQLDSTGADGEDDCGVASGKSARSDSGGRNFLCEWLLLHIRGCWPKPALRVGRWNSPTIGKN</sequence>
<evidence type="ECO:0000313" key="3">
    <source>
        <dbReference type="Proteomes" id="UP001152797"/>
    </source>
</evidence>
<gene>
    <name evidence="1" type="ORF">C1SCF055_LOCUS12247</name>
</gene>
<dbReference type="Proteomes" id="UP001152797">
    <property type="component" value="Unassembled WGS sequence"/>
</dbReference>
<accession>A0A9P1C5Y7</accession>
<keyword evidence="3" id="KW-1185">Reference proteome</keyword>
<comment type="caution">
    <text evidence="1">The sequence shown here is derived from an EMBL/GenBank/DDBJ whole genome shotgun (WGS) entry which is preliminary data.</text>
</comment>
<evidence type="ECO:0000313" key="1">
    <source>
        <dbReference type="EMBL" id="CAI3984728.1"/>
    </source>
</evidence>
<dbReference type="EMBL" id="CAMXCT020000913">
    <property type="protein sequence ID" value="CAL1138103.1"/>
    <property type="molecule type" value="Genomic_DNA"/>
</dbReference>